<feature type="region of interest" description="Disordered" evidence="1">
    <location>
        <begin position="86"/>
        <end position="391"/>
    </location>
</feature>
<feature type="compositionally biased region" description="Basic and acidic residues" evidence="1">
    <location>
        <begin position="377"/>
        <end position="391"/>
    </location>
</feature>
<feature type="compositionally biased region" description="Polar residues" evidence="1">
    <location>
        <begin position="238"/>
        <end position="250"/>
    </location>
</feature>
<feature type="region of interest" description="Disordered" evidence="1">
    <location>
        <begin position="22"/>
        <end position="74"/>
    </location>
</feature>
<protein>
    <submittedName>
        <fullName evidence="2">Uncharacterized protein</fullName>
    </submittedName>
</protein>
<feature type="compositionally biased region" description="Basic and acidic residues" evidence="1">
    <location>
        <begin position="276"/>
        <end position="303"/>
    </location>
</feature>
<feature type="compositionally biased region" description="Polar residues" evidence="1">
    <location>
        <begin position="140"/>
        <end position="166"/>
    </location>
</feature>
<feature type="compositionally biased region" description="Acidic residues" evidence="1">
    <location>
        <begin position="114"/>
        <end position="126"/>
    </location>
</feature>
<sequence length="422" mass="46857">MPNGLLSSRWAPNGDLALKAQAVAKASTTTTKSATPSPPSTASSRETRFETTPRSTSIEAESDDDKDFENSKDNRPLSAAALSFAARLGKTNNTPITSAKTLPEEEWATSSEEGISDEELFENELPEEAKKSATRFSGMRPQSNPAGQNTSRSTGTTNPKTQQGLGTSKWAKPKTEQGPGDSKWAKPKLEQGLSASKWAKPKNAGGGDRVKISNEQQELSEEAKSFATRLSGMRSDSFLVSEQTNGSAESTKYKTEQGLSASKWAKAATSVAPTKPKNDSHKNNSRRAADKVDNTSHSTERERNRLKKLNAPVRDWDRDTDRPLSETRTNNNESFNNRFPHNNDNYKSSHNNSYSHDKPSNKVAVSKRTVVKNRQPKPVEEHKKEKPKFTEEELRIQYEKLMSDMKKGTLDWADEDEDDDWF</sequence>
<evidence type="ECO:0000313" key="3">
    <source>
        <dbReference type="Proteomes" id="UP000095009"/>
    </source>
</evidence>
<feature type="compositionally biased region" description="Low complexity" evidence="1">
    <location>
        <begin position="22"/>
        <end position="44"/>
    </location>
</feature>
<dbReference type="Proteomes" id="UP000095009">
    <property type="component" value="Unassembled WGS sequence"/>
</dbReference>
<evidence type="ECO:0000256" key="1">
    <source>
        <dbReference type="SAM" id="MobiDB-lite"/>
    </source>
</evidence>
<accession>A0A1E3PP29</accession>
<feature type="compositionally biased region" description="Basic and acidic residues" evidence="1">
    <location>
        <begin position="314"/>
        <end position="325"/>
    </location>
</feature>
<evidence type="ECO:0000313" key="2">
    <source>
        <dbReference type="EMBL" id="ODQ66984.1"/>
    </source>
</evidence>
<keyword evidence="3" id="KW-1185">Reference proteome</keyword>
<feature type="compositionally biased region" description="Low complexity" evidence="1">
    <location>
        <begin position="342"/>
        <end position="354"/>
    </location>
</feature>
<reference evidence="2 3" key="1">
    <citation type="journal article" date="2016" name="Proc. Natl. Acad. Sci. U.S.A.">
        <title>Comparative genomics of biotechnologically important yeasts.</title>
        <authorList>
            <person name="Riley R."/>
            <person name="Haridas S."/>
            <person name="Wolfe K.H."/>
            <person name="Lopes M.R."/>
            <person name="Hittinger C.T."/>
            <person name="Goeker M."/>
            <person name="Salamov A.A."/>
            <person name="Wisecaver J.H."/>
            <person name="Long T.M."/>
            <person name="Calvey C.H."/>
            <person name="Aerts A.L."/>
            <person name="Barry K.W."/>
            <person name="Choi C."/>
            <person name="Clum A."/>
            <person name="Coughlan A.Y."/>
            <person name="Deshpande S."/>
            <person name="Douglass A.P."/>
            <person name="Hanson S.J."/>
            <person name="Klenk H.-P."/>
            <person name="LaButti K.M."/>
            <person name="Lapidus A."/>
            <person name="Lindquist E.A."/>
            <person name="Lipzen A.M."/>
            <person name="Meier-Kolthoff J.P."/>
            <person name="Ohm R.A."/>
            <person name="Otillar R.P."/>
            <person name="Pangilinan J.L."/>
            <person name="Peng Y."/>
            <person name="Rokas A."/>
            <person name="Rosa C.A."/>
            <person name="Scheuner C."/>
            <person name="Sibirny A.A."/>
            <person name="Slot J.C."/>
            <person name="Stielow J.B."/>
            <person name="Sun H."/>
            <person name="Kurtzman C.P."/>
            <person name="Blackwell M."/>
            <person name="Grigoriev I.V."/>
            <person name="Jeffries T.W."/>
        </authorList>
    </citation>
    <scope>NUCLEOTIDE SEQUENCE [LARGE SCALE GENOMIC DNA]</scope>
    <source>
        <strain evidence="2 3">DSM 6958</strain>
    </source>
</reference>
<proteinExistence type="predicted"/>
<gene>
    <name evidence="2" type="ORF">NADFUDRAFT_49435</name>
</gene>
<dbReference type="EMBL" id="KV454407">
    <property type="protein sequence ID" value="ODQ66984.1"/>
    <property type="molecule type" value="Genomic_DNA"/>
</dbReference>
<name>A0A1E3PP29_9ASCO</name>
<feature type="compositionally biased region" description="Polar residues" evidence="1">
    <location>
        <begin position="90"/>
        <end position="100"/>
    </location>
</feature>
<feature type="compositionally biased region" description="Polar residues" evidence="1">
    <location>
        <begin position="326"/>
        <end position="340"/>
    </location>
</feature>
<organism evidence="2 3">
    <name type="scientific">Nadsonia fulvescens var. elongata DSM 6958</name>
    <dbReference type="NCBI Taxonomy" id="857566"/>
    <lineage>
        <taxon>Eukaryota</taxon>
        <taxon>Fungi</taxon>
        <taxon>Dikarya</taxon>
        <taxon>Ascomycota</taxon>
        <taxon>Saccharomycotina</taxon>
        <taxon>Dipodascomycetes</taxon>
        <taxon>Dipodascales</taxon>
        <taxon>Dipodascales incertae sedis</taxon>
        <taxon>Nadsonia</taxon>
    </lineage>
</organism>
<dbReference type="AlphaFoldDB" id="A0A1E3PP29"/>